<name>A0A8D8TZL9_9HEMI</name>
<keyword evidence="1" id="KW-0812">Transmembrane</keyword>
<accession>A0A8D8TZL9</accession>
<organism evidence="2">
    <name type="scientific">Cacopsylla melanoneura</name>
    <dbReference type="NCBI Taxonomy" id="428564"/>
    <lineage>
        <taxon>Eukaryota</taxon>
        <taxon>Metazoa</taxon>
        <taxon>Ecdysozoa</taxon>
        <taxon>Arthropoda</taxon>
        <taxon>Hexapoda</taxon>
        <taxon>Insecta</taxon>
        <taxon>Pterygota</taxon>
        <taxon>Neoptera</taxon>
        <taxon>Paraneoptera</taxon>
        <taxon>Hemiptera</taxon>
        <taxon>Sternorrhyncha</taxon>
        <taxon>Psylloidea</taxon>
        <taxon>Psyllidae</taxon>
        <taxon>Psyllinae</taxon>
        <taxon>Cacopsylla</taxon>
    </lineage>
</organism>
<feature type="transmembrane region" description="Helical" evidence="1">
    <location>
        <begin position="31"/>
        <end position="51"/>
    </location>
</feature>
<dbReference type="EMBL" id="HBUF01318119">
    <property type="protein sequence ID" value="CAG6694406.1"/>
    <property type="molecule type" value="Transcribed_RNA"/>
</dbReference>
<evidence type="ECO:0000256" key="1">
    <source>
        <dbReference type="SAM" id="Phobius"/>
    </source>
</evidence>
<keyword evidence="1" id="KW-1133">Transmembrane helix</keyword>
<evidence type="ECO:0000313" key="2">
    <source>
        <dbReference type="EMBL" id="CAG6694406.1"/>
    </source>
</evidence>
<dbReference type="AlphaFoldDB" id="A0A8D8TZL9"/>
<keyword evidence="1" id="KW-0472">Membrane</keyword>
<reference evidence="2" key="1">
    <citation type="submission" date="2021-05" db="EMBL/GenBank/DDBJ databases">
        <authorList>
            <person name="Alioto T."/>
            <person name="Alioto T."/>
            <person name="Gomez Garrido J."/>
        </authorList>
    </citation>
    <scope>NUCLEOTIDE SEQUENCE</scope>
</reference>
<sequence length="124" mass="14371">MGCGLIAHHLTLLACLISLPVQDALFMYHRFLFIASCCKIMLVKVLFVFILNPWRVAIWVLSSLILLIMKTTLYECTLLNYLTHLNKNKIKNECLIYLGTKVTSKERLLEVFSIAKFLDENRYS</sequence>
<feature type="transmembrane region" description="Helical" evidence="1">
    <location>
        <begin position="57"/>
        <end position="82"/>
    </location>
</feature>
<protein>
    <submittedName>
        <fullName evidence="2">Uncharacterized protein</fullName>
    </submittedName>
</protein>
<feature type="transmembrane region" description="Helical" evidence="1">
    <location>
        <begin position="6"/>
        <end position="26"/>
    </location>
</feature>
<proteinExistence type="predicted"/>